<comment type="caution">
    <text evidence="1">The sequence shown here is derived from an EMBL/GenBank/DDBJ whole genome shotgun (WGS) entry which is preliminary data.</text>
</comment>
<evidence type="ECO:0000313" key="2">
    <source>
        <dbReference type="Proteomes" id="UP001187192"/>
    </source>
</evidence>
<accession>A0AA88AAR2</accession>
<keyword evidence="2" id="KW-1185">Reference proteome</keyword>
<gene>
    <name evidence="1" type="ORF">TIFTF001_020417</name>
</gene>
<organism evidence="1 2">
    <name type="scientific">Ficus carica</name>
    <name type="common">Common fig</name>
    <dbReference type="NCBI Taxonomy" id="3494"/>
    <lineage>
        <taxon>Eukaryota</taxon>
        <taxon>Viridiplantae</taxon>
        <taxon>Streptophyta</taxon>
        <taxon>Embryophyta</taxon>
        <taxon>Tracheophyta</taxon>
        <taxon>Spermatophyta</taxon>
        <taxon>Magnoliopsida</taxon>
        <taxon>eudicotyledons</taxon>
        <taxon>Gunneridae</taxon>
        <taxon>Pentapetalae</taxon>
        <taxon>rosids</taxon>
        <taxon>fabids</taxon>
        <taxon>Rosales</taxon>
        <taxon>Moraceae</taxon>
        <taxon>Ficeae</taxon>
        <taxon>Ficus</taxon>
    </lineage>
</organism>
<protein>
    <submittedName>
        <fullName evidence="1">Uncharacterized protein</fullName>
    </submittedName>
</protein>
<reference evidence="1" key="1">
    <citation type="submission" date="2023-07" db="EMBL/GenBank/DDBJ databases">
        <title>draft genome sequence of fig (Ficus carica).</title>
        <authorList>
            <person name="Takahashi T."/>
            <person name="Nishimura K."/>
        </authorList>
    </citation>
    <scope>NUCLEOTIDE SEQUENCE</scope>
</reference>
<dbReference type="EMBL" id="BTGU01000037">
    <property type="protein sequence ID" value="GMN51273.1"/>
    <property type="molecule type" value="Genomic_DNA"/>
</dbReference>
<dbReference type="AlphaFoldDB" id="A0AA88AAR2"/>
<name>A0AA88AAR2_FICCA</name>
<dbReference type="Proteomes" id="UP001187192">
    <property type="component" value="Unassembled WGS sequence"/>
</dbReference>
<proteinExistence type="predicted"/>
<evidence type="ECO:0000313" key="1">
    <source>
        <dbReference type="EMBL" id="GMN51273.1"/>
    </source>
</evidence>
<sequence>MRGLKKTIVMRYTVEPGMPPVRIQCDADINFYIQFKKKNVHVLSKFPIRIDVLNKSVVEAIPPEIRESNHIPVQPSRVGKQSDEVVQPVAINNLIITSPIPPPILPAIPSPIVGLDLHMEDGLKEQDELLNNDLGMNHDDCNTGEFNVADAACDSNKRSITGSIGV</sequence>